<dbReference type="EMBL" id="BAABEX010000001">
    <property type="protein sequence ID" value="GAA4417150.1"/>
    <property type="molecule type" value="Genomic_DNA"/>
</dbReference>
<accession>A0ABP8KVE1</accession>
<dbReference type="InterPro" id="IPR036388">
    <property type="entry name" value="WH-like_DNA-bd_sf"/>
</dbReference>
<dbReference type="PANTHER" id="PTHR33164:SF43">
    <property type="entry name" value="HTH-TYPE TRANSCRIPTIONAL REPRESSOR YETL"/>
    <property type="match status" value="1"/>
</dbReference>
<name>A0ABP8KVE1_9BURK</name>
<dbReference type="Pfam" id="PF12802">
    <property type="entry name" value="MarR_2"/>
    <property type="match status" value="1"/>
</dbReference>
<comment type="caution">
    <text evidence="5">The sequence shown here is derived from an EMBL/GenBank/DDBJ whole genome shotgun (WGS) entry which is preliminary data.</text>
</comment>
<evidence type="ECO:0000313" key="6">
    <source>
        <dbReference type="Proteomes" id="UP001501788"/>
    </source>
</evidence>
<protein>
    <recommendedName>
        <fullName evidence="4">HTH marR-type domain-containing protein</fullName>
    </recommendedName>
</protein>
<proteinExistence type="predicted"/>
<keyword evidence="2" id="KW-0238">DNA-binding</keyword>
<dbReference type="InterPro" id="IPR023187">
    <property type="entry name" value="Tscrpt_reg_MarR-type_CS"/>
</dbReference>
<dbReference type="Proteomes" id="UP001501788">
    <property type="component" value="Unassembled WGS sequence"/>
</dbReference>
<evidence type="ECO:0000259" key="4">
    <source>
        <dbReference type="PROSITE" id="PS50995"/>
    </source>
</evidence>
<organism evidence="5 6">
    <name type="scientific">Acidovorax lacteus</name>
    <dbReference type="NCBI Taxonomy" id="1924988"/>
    <lineage>
        <taxon>Bacteria</taxon>
        <taxon>Pseudomonadati</taxon>
        <taxon>Pseudomonadota</taxon>
        <taxon>Betaproteobacteria</taxon>
        <taxon>Burkholderiales</taxon>
        <taxon>Comamonadaceae</taxon>
        <taxon>Acidovorax</taxon>
    </lineage>
</organism>
<keyword evidence="3" id="KW-0804">Transcription</keyword>
<dbReference type="SUPFAM" id="SSF46785">
    <property type="entry name" value="Winged helix' DNA-binding domain"/>
    <property type="match status" value="1"/>
</dbReference>
<gene>
    <name evidence="5" type="ORF">GCM10023090_00260</name>
</gene>
<dbReference type="InterPro" id="IPR039422">
    <property type="entry name" value="MarR/SlyA-like"/>
</dbReference>
<feature type="domain" description="HTH marR-type" evidence="4">
    <location>
        <begin position="1"/>
        <end position="132"/>
    </location>
</feature>
<keyword evidence="6" id="KW-1185">Reference proteome</keyword>
<reference evidence="6" key="1">
    <citation type="journal article" date="2019" name="Int. J. Syst. Evol. Microbiol.">
        <title>The Global Catalogue of Microorganisms (GCM) 10K type strain sequencing project: providing services to taxonomists for standard genome sequencing and annotation.</title>
        <authorList>
            <consortium name="The Broad Institute Genomics Platform"/>
            <consortium name="The Broad Institute Genome Sequencing Center for Infectious Disease"/>
            <person name="Wu L."/>
            <person name="Ma J."/>
        </authorList>
    </citation>
    <scope>NUCLEOTIDE SEQUENCE [LARGE SCALE GENOMIC DNA]</scope>
    <source>
        <strain evidence="6">JCM 31890</strain>
    </source>
</reference>
<evidence type="ECO:0000256" key="1">
    <source>
        <dbReference type="ARBA" id="ARBA00023015"/>
    </source>
</evidence>
<dbReference type="PRINTS" id="PR00598">
    <property type="entry name" value="HTHMARR"/>
</dbReference>
<evidence type="ECO:0000256" key="3">
    <source>
        <dbReference type="ARBA" id="ARBA00023163"/>
    </source>
</evidence>
<evidence type="ECO:0000313" key="5">
    <source>
        <dbReference type="EMBL" id="GAA4417150.1"/>
    </source>
</evidence>
<dbReference type="InterPro" id="IPR036390">
    <property type="entry name" value="WH_DNA-bd_sf"/>
</dbReference>
<dbReference type="Gene3D" id="1.10.10.10">
    <property type="entry name" value="Winged helix-like DNA-binding domain superfamily/Winged helix DNA-binding domain"/>
    <property type="match status" value="1"/>
</dbReference>
<dbReference type="PROSITE" id="PS01117">
    <property type="entry name" value="HTH_MARR_1"/>
    <property type="match status" value="1"/>
</dbReference>
<dbReference type="PROSITE" id="PS50995">
    <property type="entry name" value="HTH_MARR_2"/>
    <property type="match status" value="1"/>
</dbReference>
<evidence type="ECO:0000256" key="2">
    <source>
        <dbReference type="ARBA" id="ARBA00023125"/>
    </source>
</evidence>
<dbReference type="SMART" id="SM00347">
    <property type="entry name" value="HTH_MARR"/>
    <property type="match status" value="1"/>
</dbReference>
<dbReference type="PANTHER" id="PTHR33164">
    <property type="entry name" value="TRANSCRIPTIONAL REGULATOR, MARR FAMILY"/>
    <property type="match status" value="1"/>
</dbReference>
<sequence length="146" mass="15855">MLTYRLHQLHKLTDLQSQRAYLDATGLTLSDARCLTTIGSFQPLSINRLAQMGNLNKGQASRAAQFLVDQGWVRKSDSPDDGRGVVLTLTAAGQALFDQTMAVVAQRNADIFGCLAADEQRLLSQMFDRLIAHAQGAAPEQPTDPG</sequence>
<keyword evidence="1" id="KW-0805">Transcription regulation</keyword>
<dbReference type="InterPro" id="IPR000835">
    <property type="entry name" value="HTH_MarR-typ"/>
</dbReference>